<protein>
    <submittedName>
        <fullName evidence="4">Uncharacterized protein</fullName>
    </submittedName>
</protein>
<evidence type="ECO:0000256" key="2">
    <source>
        <dbReference type="ARBA" id="ARBA00022741"/>
    </source>
</evidence>
<reference evidence="4 5" key="1">
    <citation type="journal article" date="2019" name="Sci. Rep.">
        <title>A high-quality genome of Eragrostis curvula grass provides insights into Poaceae evolution and supports new strategies to enhance forage quality.</title>
        <authorList>
            <person name="Carballo J."/>
            <person name="Santos B.A.C.M."/>
            <person name="Zappacosta D."/>
            <person name="Garbus I."/>
            <person name="Selva J.P."/>
            <person name="Gallo C.A."/>
            <person name="Diaz A."/>
            <person name="Albertini E."/>
            <person name="Caccamo M."/>
            <person name="Echenique V."/>
        </authorList>
    </citation>
    <scope>NUCLEOTIDE SEQUENCE [LARGE SCALE GENOMIC DNA]</scope>
    <source>
        <strain evidence="5">cv. Victoria</strain>
        <tissue evidence="4">Leaf</tissue>
    </source>
</reference>
<dbReference type="EMBL" id="RWGY01000005">
    <property type="protein sequence ID" value="TVU43254.1"/>
    <property type="molecule type" value="Genomic_DNA"/>
</dbReference>
<keyword evidence="2" id="KW-0547">Nucleotide-binding</keyword>
<dbReference type="Proteomes" id="UP000324897">
    <property type="component" value="Unassembled WGS sequence"/>
</dbReference>
<gene>
    <name evidence="4" type="ORF">EJB05_09703</name>
</gene>
<dbReference type="GO" id="GO:0016405">
    <property type="term" value="F:CoA-ligase activity"/>
    <property type="evidence" value="ECO:0007669"/>
    <property type="project" value="TreeGrafter"/>
</dbReference>
<feature type="non-terminal residue" evidence="4">
    <location>
        <position position="1"/>
    </location>
</feature>
<accession>A0A5J9W750</accession>
<dbReference type="GO" id="GO:0016878">
    <property type="term" value="F:acid-thiol ligase activity"/>
    <property type="evidence" value="ECO:0007669"/>
    <property type="project" value="UniProtKB-ARBA"/>
</dbReference>
<dbReference type="PANTHER" id="PTHR24096:SF251">
    <property type="entry name" value="4-COUMARATE--COA LIGASE-LIKE 9"/>
    <property type="match status" value="1"/>
</dbReference>
<name>A0A5J9W750_9POAL</name>
<dbReference type="AlphaFoldDB" id="A0A5J9W750"/>
<comment type="caution">
    <text evidence="4">The sequence shown here is derived from an EMBL/GenBank/DDBJ whole genome shotgun (WGS) entry which is preliminary data.</text>
</comment>
<dbReference type="Gene3D" id="3.40.50.980">
    <property type="match status" value="1"/>
</dbReference>
<keyword evidence="1" id="KW-0436">Ligase</keyword>
<dbReference type="PANTHER" id="PTHR24096">
    <property type="entry name" value="LONG-CHAIN-FATTY-ACID--COA LIGASE"/>
    <property type="match status" value="1"/>
</dbReference>
<organism evidence="4 5">
    <name type="scientific">Eragrostis curvula</name>
    <name type="common">weeping love grass</name>
    <dbReference type="NCBI Taxonomy" id="38414"/>
    <lineage>
        <taxon>Eukaryota</taxon>
        <taxon>Viridiplantae</taxon>
        <taxon>Streptophyta</taxon>
        <taxon>Embryophyta</taxon>
        <taxon>Tracheophyta</taxon>
        <taxon>Spermatophyta</taxon>
        <taxon>Magnoliopsida</taxon>
        <taxon>Liliopsida</taxon>
        <taxon>Poales</taxon>
        <taxon>Poaceae</taxon>
        <taxon>PACMAD clade</taxon>
        <taxon>Chloridoideae</taxon>
        <taxon>Eragrostideae</taxon>
        <taxon>Eragrostidinae</taxon>
        <taxon>Eragrostis</taxon>
    </lineage>
</organism>
<feature type="non-terminal residue" evidence="4">
    <location>
        <position position="123"/>
    </location>
</feature>
<proteinExistence type="predicted"/>
<keyword evidence="3" id="KW-0067">ATP-binding</keyword>
<dbReference type="Gramene" id="TVU43254">
    <property type="protein sequence ID" value="TVU43254"/>
    <property type="gene ID" value="EJB05_09703"/>
</dbReference>
<keyword evidence="5" id="KW-1185">Reference proteome</keyword>
<dbReference type="Gene3D" id="2.30.38.10">
    <property type="entry name" value="Luciferase, Domain 3"/>
    <property type="match status" value="1"/>
</dbReference>
<evidence type="ECO:0000313" key="4">
    <source>
        <dbReference type="EMBL" id="TVU43254.1"/>
    </source>
</evidence>
<evidence type="ECO:0000256" key="1">
    <source>
        <dbReference type="ARBA" id="ARBA00022598"/>
    </source>
</evidence>
<evidence type="ECO:0000313" key="5">
    <source>
        <dbReference type="Proteomes" id="UP000324897"/>
    </source>
</evidence>
<evidence type="ECO:0000256" key="3">
    <source>
        <dbReference type="ARBA" id="ARBA00022840"/>
    </source>
</evidence>
<dbReference type="SUPFAM" id="SSF56801">
    <property type="entry name" value="Acetyl-CoA synthetase-like"/>
    <property type="match status" value="1"/>
</dbReference>
<sequence>PRCTLSRRRDLSSLLFVSTGGASLGREVAERFAAIFPNVTIVIFVNQLQIPSQNYVVVVGLRFDGIVWRGGLDGWAGGVQGVLFSGKLASHVEVKIVEPASGEALRPGQRGVLWVRGPSIMKG</sequence>
<dbReference type="OrthoDB" id="10253869at2759"/>
<dbReference type="GO" id="GO:0005524">
    <property type="term" value="F:ATP binding"/>
    <property type="evidence" value="ECO:0007669"/>
    <property type="project" value="UniProtKB-KW"/>
</dbReference>